<evidence type="ECO:0000256" key="4">
    <source>
        <dbReference type="SAM" id="MobiDB-lite"/>
    </source>
</evidence>
<name>A0AAU8JIJ0_9CYAN</name>
<protein>
    <submittedName>
        <fullName evidence="6">Helix-turn-helix transcriptional regulator</fullName>
    </submittedName>
</protein>
<dbReference type="PROSITE" id="PS00622">
    <property type="entry name" value="HTH_LUXR_1"/>
    <property type="match status" value="1"/>
</dbReference>
<evidence type="ECO:0000256" key="1">
    <source>
        <dbReference type="ARBA" id="ARBA00023015"/>
    </source>
</evidence>
<evidence type="ECO:0000313" key="6">
    <source>
        <dbReference type="EMBL" id="XCM37877.1"/>
    </source>
</evidence>
<proteinExistence type="predicted"/>
<dbReference type="PANTHER" id="PTHR44688:SF16">
    <property type="entry name" value="DNA-BINDING TRANSCRIPTIONAL ACTIVATOR DEVR_DOSR"/>
    <property type="match status" value="1"/>
</dbReference>
<dbReference type="SMART" id="SM00421">
    <property type="entry name" value="HTH_LUXR"/>
    <property type="match status" value="1"/>
</dbReference>
<keyword evidence="1" id="KW-0805">Transcription regulation</keyword>
<dbReference type="PROSITE" id="PS50043">
    <property type="entry name" value="HTH_LUXR_2"/>
    <property type="match status" value="1"/>
</dbReference>
<dbReference type="SUPFAM" id="SSF46894">
    <property type="entry name" value="C-terminal effector domain of the bipartite response regulators"/>
    <property type="match status" value="1"/>
</dbReference>
<feature type="domain" description="HTH luxR-type" evidence="5">
    <location>
        <begin position="5"/>
        <end position="70"/>
    </location>
</feature>
<dbReference type="InterPro" id="IPR036388">
    <property type="entry name" value="WH-like_DNA-bd_sf"/>
</dbReference>
<reference evidence="6" key="1">
    <citation type="submission" date="2024-07" db="EMBL/GenBank/DDBJ databases">
        <authorList>
            <person name="Kim Y.J."/>
            <person name="Jeong J.Y."/>
        </authorList>
    </citation>
    <scope>NUCLEOTIDE SEQUENCE</scope>
    <source>
        <strain evidence="6">GIHE-MW2</strain>
    </source>
</reference>
<dbReference type="PRINTS" id="PR00038">
    <property type="entry name" value="HTHLUXR"/>
</dbReference>
<dbReference type="PANTHER" id="PTHR44688">
    <property type="entry name" value="DNA-BINDING TRANSCRIPTIONAL ACTIVATOR DEVR_DOSR"/>
    <property type="match status" value="1"/>
</dbReference>
<dbReference type="Gene3D" id="1.10.10.10">
    <property type="entry name" value="Winged helix-like DNA-binding domain superfamily/Winged helix DNA-binding domain"/>
    <property type="match status" value="1"/>
</dbReference>
<evidence type="ECO:0000259" key="5">
    <source>
        <dbReference type="PROSITE" id="PS50043"/>
    </source>
</evidence>
<evidence type="ECO:0000256" key="3">
    <source>
        <dbReference type="ARBA" id="ARBA00023163"/>
    </source>
</evidence>
<accession>A0AAU8JIJ0</accession>
<dbReference type="InterPro" id="IPR000792">
    <property type="entry name" value="Tscrpt_reg_LuxR_C"/>
</dbReference>
<keyword evidence="3" id="KW-0804">Transcription</keyword>
<organism evidence="6">
    <name type="scientific">Planktothricoides raciborskii GIHE-MW2</name>
    <dbReference type="NCBI Taxonomy" id="2792601"/>
    <lineage>
        <taxon>Bacteria</taxon>
        <taxon>Bacillati</taxon>
        <taxon>Cyanobacteriota</taxon>
        <taxon>Cyanophyceae</taxon>
        <taxon>Oscillatoriophycideae</taxon>
        <taxon>Oscillatoriales</taxon>
        <taxon>Oscillatoriaceae</taxon>
        <taxon>Planktothricoides</taxon>
    </lineage>
</organism>
<dbReference type="InterPro" id="IPR016032">
    <property type="entry name" value="Sig_transdc_resp-reg_C-effctor"/>
</dbReference>
<dbReference type="EMBL" id="CP159837">
    <property type="protein sequence ID" value="XCM37877.1"/>
    <property type="molecule type" value="Genomic_DNA"/>
</dbReference>
<feature type="compositionally biased region" description="Polar residues" evidence="4">
    <location>
        <begin position="100"/>
        <end position="115"/>
    </location>
</feature>
<dbReference type="GO" id="GO:0003677">
    <property type="term" value="F:DNA binding"/>
    <property type="evidence" value="ECO:0007669"/>
    <property type="project" value="UniProtKB-KW"/>
</dbReference>
<evidence type="ECO:0000256" key="2">
    <source>
        <dbReference type="ARBA" id="ARBA00023125"/>
    </source>
</evidence>
<sequence length="115" mass="12621">MLDGDSQNNATLSDRELQVIEQVAAGLTNQEIAERLEISKRTVDNHISNILNKTKTSNRVALVRWALQSGKVCIDDVNCCVLPQTDISDSTENMPEESDTLTTQAVTTEVSPMDS</sequence>
<dbReference type="RefSeq" id="WP_190880372.1">
    <property type="nucleotide sequence ID" value="NZ_CP159837.1"/>
</dbReference>
<gene>
    <name evidence="6" type="ORF">ABWT76_000683</name>
</gene>
<dbReference type="GO" id="GO:0006355">
    <property type="term" value="P:regulation of DNA-templated transcription"/>
    <property type="evidence" value="ECO:0007669"/>
    <property type="project" value="InterPro"/>
</dbReference>
<dbReference type="AlphaFoldDB" id="A0AAU8JIJ0"/>
<dbReference type="CDD" id="cd06170">
    <property type="entry name" value="LuxR_C_like"/>
    <property type="match status" value="1"/>
</dbReference>
<feature type="region of interest" description="Disordered" evidence="4">
    <location>
        <begin position="86"/>
        <end position="115"/>
    </location>
</feature>
<keyword evidence="2" id="KW-0238">DNA-binding</keyword>
<dbReference type="Pfam" id="PF00196">
    <property type="entry name" value="GerE"/>
    <property type="match status" value="1"/>
</dbReference>